<reference evidence="1" key="1">
    <citation type="journal article" date="2010" name="Science">
        <title>Plasticity of animal genome architecture unmasked by rapid evolution of a pelagic tunicate.</title>
        <authorList>
            <person name="Denoeud F."/>
            <person name="Henriet S."/>
            <person name="Mungpakdee S."/>
            <person name="Aury J.M."/>
            <person name="Da Silva C."/>
            <person name="Brinkmann H."/>
            <person name="Mikhaleva J."/>
            <person name="Olsen L.C."/>
            <person name="Jubin C."/>
            <person name="Canestro C."/>
            <person name="Bouquet J.M."/>
            <person name="Danks G."/>
            <person name="Poulain J."/>
            <person name="Campsteijn C."/>
            <person name="Adamski M."/>
            <person name="Cross I."/>
            <person name="Yadetie F."/>
            <person name="Muffato M."/>
            <person name="Louis A."/>
            <person name="Butcher S."/>
            <person name="Tsagkogeorga G."/>
            <person name="Konrad A."/>
            <person name="Singh S."/>
            <person name="Jensen M.F."/>
            <person name="Cong E.H."/>
            <person name="Eikeseth-Otteraa H."/>
            <person name="Noel B."/>
            <person name="Anthouard V."/>
            <person name="Porcel B.M."/>
            <person name="Kachouri-Lafond R."/>
            <person name="Nishino A."/>
            <person name="Ugolini M."/>
            <person name="Chourrout P."/>
            <person name="Nishida H."/>
            <person name="Aasland R."/>
            <person name="Huzurbazar S."/>
            <person name="Westhof E."/>
            <person name="Delsuc F."/>
            <person name="Lehrach H."/>
            <person name="Reinhardt R."/>
            <person name="Weissenbach J."/>
            <person name="Roy S.W."/>
            <person name="Artiguenave F."/>
            <person name="Postlethwait J.H."/>
            <person name="Manak J.R."/>
            <person name="Thompson E.M."/>
            <person name="Jaillon O."/>
            <person name="Du Pasquier L."/>
            <person name="Boudinot P."/>
            <person name="Liberles D.A."/>
            <person name="Volff J.N."/>
            <person name="Philippe H."/>
            <person name="Lenhard B."/>
            <person name="Roest Crollius H."/>
            <person name="Wincker P."/>
            <person name="Chourrout D."/>
        </authorList>
    </citation>
    <scope>NUCLEOTIDE SEQUENCE [LARGE SCALE GENOMIC DNA]</scope>
</reference>
<dbReference type="AlphaFoldDB" id="E4X558"/>
<keyword evidence="2" id="KW-1185">Reference proteome</keyword>
<organism evidence="1">
    <name type="scientific">Oikopleura dioica</name>
    <name type="common">Tunicate</name>
    <dbReference type="NCBI Taxonomy" id="34765"/>
    <lineage>
        <taxon>Eukaryota</taxon>
        <taxon>Metazoa</taxon>
        <taxon>Chordata</taxon>
        <taxon>Tunicata</taxon>
        <taxon>Appendicularia</taxon>
        <taxon>Copelata</taxon>
        <taxon>Oikopleuridae</taxon>
        <taxon>Oikopleura</taxon>
    </lineage>
</organism>
<dbReference type="EMBL" id="FN653025">
    <property type="protein sequence ID" value="CBY18427.1"/>
    <property type="molecule type" value="Genomic_DNA"/>
</dbReference>
<dbReference type="InParanoid" id="E4X558"/>
<protein>
    <submittedName>
        <fullName evidence="1">Uncharacterized protein</fullName>
    </submittedName>
</protein>
<proteinExistence type="predicted"/>
<dbReference type="Proteomes" id="UP000001307">
    <property type="component" value="Unassembled WGS sequence"/>
</dbReference>
<evidence type="ECO:0000313" key="2">
    <source>
        <dbReference type="Proteomes" id="UP000001307"/>
    </source>
</evidence>
<sequence>MIILKQLSFICAADQIKQCAYDSKTSYANQLFCLVFSTKRKICDFLPRSQNKNNRFSPVFKSARSEKNPTLTQLIKVGFTSKNVSIDWPDSRLVRGLKLVSTPCADRPSLKTNFRKIHRTVFEKGRSKKLTENFL</sequence>
<gene>
    <name evidence="1" type="ORF">GSOID_T00002287001</name>
</gene>
<name>E4X558_OIKDI</name>
<accession>E4X558</accession>
<evidence type="ECO:0000313" key="1">
    <source>
        <dbReference type="EMBL" id="CBY18427.1"/>
    </source>
</evidence>